<comment type="caution">
    <text evidence="1">The sequence shown here is derived from an EMBL/GenBank/DDBJ whole genome shotgun (WGS) entry which is preliminary data.</text>
</comment>
<name>A0A2P4YM68_9STRA</name>
<evidence type="ECO:0000313" key="2">
    <source>
        <dbReference type="Proteomes" id="UP000237271"/>
    </source>
</evidence>
<dbReference type="PANTHER" id="PTHR46599:SF3">
    <property type="entry name" value="PIGGYBAC TRANSPOSABLE ELEMENT-DERIVED PROTEIN 4"/>
    <property type="match status" value="1"/>
</dbReference>
<evidence type="ECO:0000313" key="1">
    <source>
        <dbReference type="EMBL" id="POM78880.1"/>
    </source>
</evidence>
<protein>
    <submittedName>
        <fullName evidence="1">Uncharacterized protein</fullName>
    </submittedName>
</protein>
<organism evidence="1 2">
    <name type="scientific">Phytophthora palmivora</name>
    <dbReference type="NCBI Taxonomy" id="4796"/>
    <lineage>
        <taxon>Eukaryota</taxon>
        <taxon>Sar</taxon>
        <taxon>Stramenopiles</taxon>
        <taxon>Oomycota</taxon>
        <taxon>Peronosporomycetes</taxon>
        <taxon>Peronosporales</taxon>
        <taxon>Peronosporaceae</taxon>
        <taxon>Phytophthora</taxon>
    </lineage>
</organism>
<dbReference type="EMBL" id="NCKW01001885">
    <property type="protein sequence ID" value="POM78880.1"/>
    <property type="molecule type" value="Genomic_DNA"/>
</dbReference>
<gene>
    <name evidence="1" type="ORF">PHPALM_3545</name>
</gene>
<keyword evidence="2" id="KW-1185">Reference proteome</keyword>
<sequence length="171" mass="19351">MYVKNGGLLRKNAQRGPDDEGRAATLRNMNEMLPPNKTKKTKHLRHISHGITKFAVAKSMPQLIDNTIVYLLCSGTNTAMFKWGQFYTALLLTEIRLIAVAILPPLATHARPTEPISCPTAMRAYRRWIGGVDVHDQLRPQHYALQMSLLFRKYYESLTQGLIDVAIVNFS</sequence>
<dbReference type="OrthoDB" id="128668at2759"/>
<dbReference type="PANTHER" id="PTHR46599">
    <property type="entry name" value="PIGGYBAC TRANSPOSABLE ELEMENT-DERIVED PROTEIN 4"/>
    <property type="match status" value="1"/>
</dbReference>
<dbReference type="Proteomes" id="UP000237271">
    <property type="component" value="Unassembled WGS sequence"/>
</dbReference>
<reference evidence="1 2" key="1">
    <citation type="journal article" date="2017" name="Genome Biol. Evol.">
        <title>Phytophthora megakarya and P. palmivora, closely related causal agents of cacao black pod rot, underwent increases in genome sizes and gene numbers by different mechanisms.</title>
        <authorList>
            <person name="Ali S.S."/>
            <person name="Shao J."/>
            <person name="Lary D.J."/>
            <person name="Kronmiller B."/>
            <person name="Shen D."/>
            <person name="Strem M.D."/>
            <person name="Amoako-Attah I."/>
            <person name="Akrofi A.Y."/>
            <person name="Begoude B.A."/>
            <person name="Ten Hoopen G.M."/>
            <person name="Coulibaly K."/>
            <person name="Kebe B.I."/>
            <person name="Melnick R.L."/>
            <person name="Guiltinan M.J."/>
            <person name="Tyler B.M."/>
            <person name="Meinhardt L.W."/>
            <person name="Bailey B.A."/>
        </authorList>
    </citation>
    <scope>NUCLEOTIDE SEQUENCE [LARGE SCALE GENOMIC DNA]</scope>
    <source>
        <strain evidence="2">sbr112.9</strain>
    </source>
</reference>
<dbReference type="AlphaFoldDB" id="A0A2P4YM68"/>
<accession>A0A2P4YM68</accession>
<proteinExistence type="predicted"/>